<proteinExistence type="predicted"/>
<dbReference type="AlphaFoldDB" id="A0A1H6P3V4"/>
<sequence>MIKRNIYILVLLVASLSFVFFMVSRSGDNPYMKVYPSGEGVGFAGCEFFSDKYGSGFYRLRMNPDECRAVRYKGTSSIVFFVDYPSFHVVREGKAGGGYPVYFYLEHVSPDGYDGQRHLSGKEPKVSQDGVETYEFAGFPERKFIGRDGASVYLMDFENTVRANRVYKGKFLVFYQYSRDFKDIKALDDFALDVLDKVVVE</sequence>
<keyword evidence="1" id="KW-0472">Membrane</keyword>
<protein>
    <submittedName>
        <fullName evidence="2">Uncharacterized protein</fullName>
    </submittedName>
</protein>
<dbReference type="EMBL" id="LT629972">
    <property type="protein sequence ID" value="SEI22254.1"/>
    <property type="molecule type" value="Genomic_DNA"/>
</dbReference>
<reference evidence="2 3" key="1">
    <citation type="submission" date="2016-10" db="EMBL/GenBank/DDBJ databases">
        <authorList>
            <person name="de Groot N.N."/>
        </authorList>
    </citation>
    <scope>NUCLEOTIDE SEQUENCE [LARGE SCALE GENOMIC DNA]</scope>
    <source>
        <strain evidence="2 3">LMG 2158</strain>
    </source>
</reference>
<organism evidence="2 3">
    <name type="scientific">Pseudomonas asplenii</name>
    <dbReference type="NCBI Taxonomy" id="53407"/>
    <lineage>
        <taxon>Bacteria</taxon>
        <taxon>Pseudomonadati</taxon>
        <taxon>Pseudomonadota</taxon>
        <taxon>Gammaproteobacteria</taxon>
        <taxon>Pseudomonadales</taxon>
        <taxon>Pseudomonadaceae</taxon>
        <taxon>Pseudomonas</taxon>
    </lineage>
</organism>
<name>A0A1H6P3V4_9PSED</name>
<evidence type="ECO:0000313" key="2">
    <source>
        <dbReference type="EMBL" id="SEI22254.1"/>
    </source>
</evidence>
<feature type="transmembrane region" description="Helical" evidence="1">
    <location>
        <begin position="6"/>
        <end position="23"/>
    </location>
</feature>
<keyword evidence="1" id="KW-1133">Transmembrane helix</keyword>
<dbReference type="Proteomes" id="UP000182272">
    <property type="component" value="Chromosome I"/>
</dbReference>
<dbReference type="RefSeq" id="WP_155250541.1">
    <property type="nucleotide sequence ID" value="NZ_CP087202.1"/>
</dbReference>
<keyword evidence="1" id="KW-0812">Transmembrane</keyword>
<evidence type="ECO:0000256" key="1">
    <source>
        <dbReference type="SAM" id="Phobius"/>
    </source>
</evidence>
<dbReference type="OrthoDB" id="7039502at2"/>
<accession>A0A1H6P3V4</accession>
<gene>
    <name evidence="2" type="ORF">SAMN05216581_4756</name>
</gene>
<evidence type="ECO:0000313" key="3">
    <source>
        <dbReference type="Proteomes" id="UP000182272"/>
    </source>
</evidence>